<dbReference type="Pfam" id="PF26217">
    <property type="entry name" value="GDPGP1_N"/>
    <property type="match status" value="1"/>
</dbReference>
<comment type="caution">
    <text evidence="16">The sequence shown here is derived from an EMBL/GenBank/DDBJ whole genome shotgun (WGS) entry which is preliminary data.</text>
</comment>
<keyword evidence="17" id="KW-1185">Reference proteome</keyword>
<feature type="domain" description="GDPGP1-like C-terminal" evidence="14">
    <location>
        <begin position="256"/>
        <end position="390"/>
    </location>
</feature>
<evidence type="ECO:0000256" key="11">
    <source>
        <dbReference type="ARBA" id="ARBA00022741"/>
    </source>
</evidence>
<sequence>IRRRIVMLGAAPRTQRSHSSVQLPADFSSTQSSVPHFIYRTDDFVFDLRRFPSSFSHDKSLRQLISDRWEEARTKNALNYNLNCMYKYLDGPYNLTIQLNVERGELRRKPMRFRKIREPFNSVRWNFTRLHDNEVLLYLRCEDRPITDDPLDRHILAVNASPLERNHSLLVPAVNKCHPQVLSRLALRMATDFMLLHHDENAHILFNSLLGQASVNHLHLHSLPWPYDSDVVFRRCDRLSSVDGVFTIKPPQWISQAFVFQLTHKEYYDKFLDQLSTCVNLLLSHEQAHNVFFCRAPPIRWEGAEREEDRQGHSPLRVTAYFFPRINMTGPKPPTNFNPAAAELAGCLTAYTYKFFDSVTEQSALRVIAEEAQLPEHVFESLCTDLSEALQGGKVSVPRVPPSFEGLTSPEMDELRDSFSSFDPPSPSRLPRRRSVGQSALPIPEIILT</sequence>
<gene>
    <name evidence="16" type="ORF">PMAYCL1PPCAC_29567</name>
</gene>
<dbReference type="InterPro" id="IPR058866">
    <property type="entry name" value="GDPGP1_N"/>
</dbReference>
<evidence type="ECO:0000256" key="9">
    <source>
        <dbReference type="ARBA" id="ARBA00022679"/>
    </source>
</evidence>
<reference evidence="17" key="1">
    <citation type="submission" date="2022-10" db="EMBL/GenBank/DDBJ databases">
        <title>Genome assembly of Pristionchus species.</title>
        <authorList>
            <person name="Yoshida K."/>
            <person name="Sommer R.J."/>
        </authorList>
    </citation>
    <scope>NUCLEOTIDE SEQUENCE [LARGE SCALE GENOMIC DNA]</scope>
    <source>
        <strain evidence="17">RS5460</strain>
    </source>
</reference>
<comment type="similarity">
    <text evidence="4">Belongs to the GDPGP1 family.</text>
</comment>
<keyword evidence="9" id="KW-0808">Transferase</keyword>
<dbReference type="GO" id="GO:0000166">
    <property type="term" value="F:nucleotide binding"/>
    <property type="evidence" value="ECO:0007669"/>
    <property type="project" value="UniProtKB-KW"/>
</dbReference>
<evidence type="ECO:0000256" key="12">
    <source>
        <dbReference type="ARBA" id="ARBA00022801"/>
    </source>
</evidence>
<accession>A0AAN5DB79</accession>
<dbReference type="GO" id="GO:0005737">
    <property type="term" value="C:cytoplasm"/>
    <property type="evidence" value="ECO:0007669"/>
    <property type="project" value="UniProtKB-SubCell"/>
</dbReference>
<dbReference type="Proteomes" id="UP001328107">
    <property type="component" value="Unassembled WGS sequence"/>
</dbReference>
<evidence type="ECO:0000256" key="3">
    <source>
        <dbReference type="ARBA" id="ARBA00004496"/>
    </source>
</evidence>
<evidence type="ECO:0000256" key="2">
    <source>
        <dbReference type="ARBA" id="ARBA00003049"/>
    </source>
</evidence>
<name>A0AAN5DB79_9BILA</name>
<dbReference type="Pfam" id="PF26216">
    <property type="entry name" value="GDPGP1_C"/>
    <property type="match status" value="1"/>
</dbReference>
<dbReference type="InterPro" id="IPR058865">
    <property type="entry name" value="GDPGP1_C"/>
</dbReference>
<dbReference type="PANTHER" id="PTHR20884:SF8">
    <property type="entry name" value="GDP-D-GLUCOSE PHOSPHORYLASE 1"/>
    <property type="match status" value="1"/>
</dbReference>
<evidence type="ECO:0000256" key="5">
    <source>
        <dbReference type="ARBA" id="ARBA00012507"/>
    </source>
</evidence>
<dbReference type="InterPro" id="IPR026506">
    <property type="entry name" value="GDPGP"/>
</dbReference>
<dbReference type="AlphaFoldDB" id="A0AAN5DB79"/>
<keyword evidence="7" id="KW-0963">Cytoplasm</keyword>
<protein>
    <recommendedName>
        <fullName evidence="6">GDP-D-glucose phosphorylase 1</fullName>
        <ecNumber evidence="5">2.7.7.78</ecNumber>
    </recommendedName>
</protein>
<dbReference type="GO" id="GO:0080048">
    <property type="term" value="F:GDP-D-glucose phosphorylase activity"/>
    <property type="evidence" value="ECO:0007669"/>
    <property type="project" value="UniProtKB-EC"/>
</dbReference>
<keyword evidence="11" id="KW-0547">Nucleotide-binding</keyword>
<dbReference type="EC" id="2.7.7.78" evidence="5"/>
<dbReference type="GO" id="GO:0016787">
    <property type="term" value="F:hydrolase activity"/>
    <property type="evidence" value="ECO:0007669"/>
    <property type="project" value="UniProtKB-KW"/>
</dbReference>
<evidence type="ECO:0000259" key="15">
    <source>
        <dbReference type="Pfam" id="PF26217"/>
    </source>
</evidence>
<dbReference type="GO" id="GO:0006006">
    <property type="term" value="P:glucose metabolic process"/>
    <property type="evidence" value="ECO:0007669"/>
    <property type="project" value="TreeGrafter"/>
</dbReference>
<evidence type="ECO:0000313" key="17">
    <source>
        <dbReference type="Proteomes" id="UP001328107"/>
    </source>
</evidence>
<evidence type="ECO:0000256" key="10">
    <source>
        <dbReference type="ARBA" id="ARBA00022695"/>
    </source>
</evidence>
<evidence type="ECO:0000256" key="1">
    <source>
        <dbReference type="ARBA" id="ARBA00000063"/>
    </source>
</evidence>
<dbReference type="PANTHER" id="PTHR20884">
    <property type="entry name" value="GDP-D-GLUCOSE PHOSPHORYLASE 1"/>
    <property type="match status" value="1"/>
</dbReference>
<keyword evidence="8" id="KW-0344">Guanine-nucleotide releasing factor</keyword>
<comment type="function">
    <text evidence="2">Specific and highly efficient GDP-D-glucose phosphorylase regulating the levels of GDP-D-glucose in cells.</text>
</comment>
<evidence type="ECO:0000256" key="4">
    <source>
        <dbReference type="ARBA" id="ARBA00006451"/>
    </source>
</evidence>
<evidence type="ECO:0000256" key="7">
    <source>
        <dbReference type="ARBA" id="ARBA00022490"/>
    </source>
</evidence>
<evidence type="ECO:0000313" key="16">
    <source>
        <dbReference type="EMBL" id="GMR59372.1"/>
    </source>
</evidence>
<dbReference type="EMBL" id="BTRK01000006">
    <property type="protein sequence ID" value="GMR59372.1"/>
    <property type="molecule type" value="Genomic_DNA"/>
</dbReference>
<keyword evidence="12" id="KW-0378">Hydrolase</keyword>
<organism evidence="16 17">
    <name type="scientific">Pristionchus mayeri</name>
    <dbReference type="NCBI Taxonomy" id="1317129"/>
    <lineage>
        <taxon>Eukaryota</taxon>
        <taxon>Metazoa</taxon>
        <taxon>Ecdysozoa</taxon>
        <taxon>Nematoda</taxon>
        <taxon>Chromadorea</taxon>
        <taxon>Rhabditida</taxon>
        <taxon>Rhabditina</taxon>
        <taxon>Diplogasteromorpha</taxon>
        <taxon>Diplogasteroidea</taxon>
        <taxon>Neodiplogasteridae</taxon>
        <taxon>Pristionchus</taxon>
    </lineage>
</organism>
<evidence type="ECO:0000256" key="13">
    <source>
        <dbReference type="SAM" id="MobiDB-lite"/>
    </source>
</evidence>
<feature type="region of interest" description="Disordered" evidence="13">
    <location>
        <begin position="397"/>
        <end position="435"/>
    </location>
</feature>
<comment type="catalytic activity">
    <reaction evidence="1">
        <text>GDP-alpha-D-glucose + phosphate = alpha-D-glucose 1-phosphate + GDP + H(+)</text>
        <dbReference type="Rhea" id="RHEA:30387"/>
        <dbReference type="ChEBI" id="CHEBI:15378"/>
        <dbReference type="ChEBI" id="CHEBI:43474"/>
        <dbReference type="ChEBI" id="CHEBI:58189"/>
        <dbReference type="ChEBI" id="CHEBI:58601"/>
        <dbReference type="ChEBI" id="CHEBI:62230"/>
        <dbReference type="EC" id="2.7.7.78"/>
    </reaction>
</comment>
<feature type="non-terminal residue" evidence="16">
    <location>
        <position position="1"/>
    </location>
</feature>
<evidence type="ECO:0000259" key="14">
    <source>
        <dbReference type="Pfam" id="PF26216"/>
    </source>
</evidence>
<keyword evidence="10" id="KW-0548">Nucleotidyltransferase</keyword>
<evidence type="ECO:0000256" key="6">
    <source>
        <dbReference type="ARBA" id="ARBA00018857"/>
    </source>
</evidence>
<proteinExistence type="inferred from homology"/>
<comment type="subcellular location">
    <subcellularLocation>
        <location evidence="3">Cytoplasm</location>
    </subcellularLocation>
</comment>
<evidence type="ECO:0000256" key="8">
    <source>
        <dbReference type="ARBA" id="ARBA00022658"/>
    </source>
</evidence>
<feature type="domain" description="GDPGP1-like N-terminal" evidence="15">
    <location>
        <begin position="61"/>
        <end position="222"/>
    </location>
</feature>
<dbReference type="GO" id="GO:0005085">
    <property type="term" value="F:guanyl-nucleotide exchange factor activity"/>
    <property type="evidence" value="ECO:0007669"/>
    <property type="project" value="UniProtKB-KW"/>
</dbReference>